<sequence length="692" mass="77673">MKKNKILLLFGLISILTFSVSSCKDDFLDEEVTTTYSTQKFETQEGLDQLVTGTYQKLKFKFNYTWGIKMFNVGVDEFTDANNAIPDYNGYSTDLNSADNSNNTPLWKNMYAGIESANTIIQNMPLYYDKENANYNTRLGEGYFLRGYFYLTLVTQYGGVPLKLQPSTSVESYFTRATEEECYAQITADFKSAYDLLPASPEATGRITQSAAAHFLAKSKLTRASELYNSWNSSYISDDLDDVIKYGTEVYNAHPLCTNYVQLWDYQAANGANESVSEVVLAAQFSDDQSTWGRYGNQMHLYYPSVYQDISGTKRDISGDREFCYARATNYTMDVFDRVNDSRFWKSFITTYGCNSTANAPKWTEDNAALGPVGTVAGSKRFVGGDLAVKYIVNNAGDTRYNPVANDATGVLKDGVMQNTHTFVRYFGGENKAWVGQHGNEGYFKNEGGTQKRSVALSKFRDGYRVAIASQFGTRDVILARSADDVLMVAEAYIRKGESEYANAIIWINKLRDRAAFLDGEDRSVHVDGGQAYKNNSYCNGKGGGYSSDGAIYYDKNTYYESNGDLAETTASTVNELHINSVSDIYNSSVDAPIYTKLECSSNAEKMMCFLLNERTRELCGETVRWEDLARTKRLEARFKAFNDGWVRGNSTFSANKHYYRPIPQSFLDVITNENGQALSSEEKQAMQNPGY</sequence>
<evidence type="ECO:0000256" key="6">
    <source>
        <dbReference type="SAM" id="SignalP"/>
    </source>
</evidence>
<proteinExistence type="inferred from homology"/>
<feature type="domain" description="RagB/SusD" evidence="7">
    <location>
        <begin position="287"/>
        <end position="671"/>
    </location>
</feature>
<dbReference type="InterPro" id="IPR011990">
    <property type="entry name" value="TPR-like_helical_dom_sf"/>
</dbReference>
<evidence type="ECO:0000256" key="3">
    <source>
        <dbReference type="ARBA" id="ARBA00022729"/>
    </source>
</evidence>
<dbReference type="Proteomes" id="UP000285951">
    <property type="component" value="Unassembled WGS sequence"/>
</dbReference>
<dbReference type="PROSITE" id="PS51257">
    <property type="entry name" value="PROKAR_LIPOPROTEIN"/>
    <property type="match status" value="1"/>
</dbReference>
<keyword evidence="5" id="KW-0998">Cell outer membrane</keyword>
<dbReference type="RefSeq" id="WP_156194571.1">
    <property type="nucleotide sequence ID" value="NZ_QTZN02000003.1"/>
</dbReference>
<dbReference type="Proteomes" id="UP000462449">
    <property type="component" value="Unassembled WGS sequence"/>
</dbReference>
<dbReference type="EMBL" id="WOTW01000003">
    <property type="protein sequence ID" value="MUP36660.1"/>
    <property type="molecule type" value="Genomic_DNA"/>
</dbReference>
<feature type="domain" description="SusD-like N-terminal" evidence="8">
    <location>
        <begin position="26"/>
        <end position="218"/>
    </location>
</feature>
<dbReference type="GO" id="GO:0009279">
    <property type="term" value="C:cell outer membrane"/>
    <property type="evidence" value="ECO:0007669"/>
    <property type="project" value="UniProtKB-SubCell"/>
</dbReference>
<dbReference type="Pfam" id="PF14322">
    <property type="entry name" value="SusD-like_3"/>
    <property type="match status" value="1"/>
</dbReference>
<evidence type="ECO:0000313" key="9">
    <source>
        <dbReference type="EMBL" id="MUP36660.1"/>
    </source>
</evidence>
<accession>A0A7M4D1Y1</accession>
<evidence type="ECO:0000256" key="5">
    <source>
        <dbReference type="ARBA" id="ARBA00023237"/>
    </source>
</evidence>
<name>A0A7M4D1Y1_9BACT</name>
<evidence type="ECO:0000256" key="4">
    <source>
        <dbReference type="ARBA" id="ARBA00023136"/>
    </source>
</evidence>
<keyword evidence="3 6" id="KW-0732">Signal</keyword>
<dbReference type="InterPro" id="IPR012944">
    <property type="entry name" value="SusD_RagB_dom"/>
</dbReference>
<feature type="chain" id="PRO_5029597559" evidence="6">
    <location>
        <begin position="24"/>
        <end position="692"/>
    </location>
</feature>
<comment type="subcellular location">
    <subcellularLocation>
        <location evidence="1">Cell outer membrane</location>
    </subcellularLocation>
</comment>
<keyword evidence="4" id="KW-0472">Membrane</keyword>
<evidence type="ECO:0000313" key="11">
    <source>
        <dbReference type="Proteomes" id="UP000285951"/>
    </source>
</evidence>
<dbReference type="OrthoDB" id="5694214at2"/>
<evidence type="ECO:0000259" key="8">
    <source>
        <dbReference type="Pfam" id="PF14322"/>
    </source>
</evidence>
<evidence type="ECO:0000259" key="7">
    <source>
        <dbReference type="Pfam" id="PF07980"/>
    </source>
</evidence>
<keyword evidence="11" id="KW-1185">Reference proteome</keyword>
<evidence type="ECO:0000313" key="10">
    <source>
        <dbReference type="EMBL" id="MVB05865.1"/>
    </source>
</evidence>
<evidence type="ECO:0000256" key="1">
    <source>
        <dbReference type="ARBA" id="ARBA00004442"/>
    </source>
</evidence>
<reference evidence="10 11" key="1">
    <citation type="submission" date="2019-11" db="EMBL/GenBank/DDBJ databases">
        <title>Draft genome sequence of Labilibaculum sp. strain SYP isolated from Black Sea.</title>
        <authorList>
            <person name="Yadav S."/>
            <person name="Villanueva L."/>
        </authorList>
    </citation>
    <scope>NUCLEOTIDE SEQUENCE [LARGE SCALE GENOMIC DNA]</scope>
    <source>
        <strain evidence="10 11">44</strain>
    </source>
</reference>
<evidence type="ECO:0000256" key="2">
    <source>
        <dbReference type="ARBA" id="ARBA00006275"/>
    </source>
</evidence>
<protein>
    <submittedName>
        <fullName evidence="9">RagB/SusD family nutrient uptake outer membrane protein</fullName>
    </submittedName>
</protein>
<comment type="caution">
    <text evidence="9">The sequence shown here is derived from an EMBL/GenBank/DDBJ whole genome shotgun (WGS) entry which is preliminary data.</text>
</comment>
<dbReference type="EMBL" id="QTZN02000003">
    <property type="protein sequence ID" value="MVB05865.1"/>
    <property type="molecule type" value="Genomic_DNA"/>
</dbReference>
<organism evidence="9 12">
    <name type="scientific">Labilibaculum euxinus</name>
    <dbReference type="NCBI Taxonomy" id="2686357"/>
    <lineage>
        <taxon>Bacteria</taxon>
        <taxon>Pseudomonadati</taxon>
        <taxon>Bacteroidota</taxon>
        <taxon>Bacteroidia</taxon>
        <taxon>Marinilabiliales</taxon>
        <taxon>Marinifilaceae</taxon>
        <taxon>Labilibaculum</taxon>
    </lineage>
</organism>
<gene>
    <name evidence="10" type="ORF">DWB62_002385</name>
    <name evidence="9" type="ORF">GNY23_02385</name>
</gene>
<dbReference type="SUPFAM" id="SSF48452">
    <property type="entry name" value="TPR-like"/>
    <property type="match status" value="1"/>
</dbReference>
<dbReference type="AlphaFoldDB" id="A0A7M4D1Y1"/>
<dbReference type="Gene3D" id="1.25.40.390">
    <property type="match status" value="1"/>
</dbReference>
<comment type="similarity">
    <text evidence="2">Belongs to the SusD family.</text>
</comment>
<dbReference type="Pfam" id="PF07980">
    <property type="entry name" value="SusD_RagB"/>
    <property type="match status" value="1"/>
</dbReference>
<feature type="signal peptide" evidence="6">
    <location>
        <begin position="1"/>
        <end position="23"/>
    </location>
</feature>
<reference evidence="9 12" key="2">
    <citation type="submission" date="2019-12" db="EMBL/GenBank/DDBJ databases">
        <title>Draft genome sequence of Labilibaculum sp. strain 44 isolated from deep waters of Black Sea.</title>
        <authorList>
            <person name="Yadav S."/>
            <person name="Villanueva L."/>
        </authorList>
    </citation>
    <scope>NUCLEOTIDE SEQUENCE [LARGE SCALE GENOMIC DNA]</scope>
    <source>
        <strain evidence="9 12">44</strain>
    </source>
</reference>
<dbReference type="InterPro" id="IPR033985">
    <property type="entry name" value="SusD-like_N"/>
</dbReference>
<evidence type="ECO:0000313" key="12">
    <source>
        <dbReference type="Proteomes" id="UP000462449"/>
    </source>
</evidence>